<dbReference type="Proteomes" id="UP000316726">
    <property type="component" value="Chromosome 13"/>
</dbReference>
<feature type="transmembrane region" description="Helical" evidence="7">
    <location>
        <begin position="257"/>
        <end position="275"/>
    </location>
</feature>
<accession>A0A5B8MVU4</accession>
<evidence type="ECO:0000256" key="7">
    <source>
        <dbReference type="SAM" id="Phobius"/>
    </source>
</evidence>
<proteinExistence type="inferred from homology"/>
<dbReference type="PANTHER" id="PTHR30618">
    <property type="entry name" value="NCS1 FAMILY PURINE/PYRIMIDINE TRANSPORTER"/>
    <property type="match status" value="1"/>
</dbReference>
<evidence type="ECO:0000313" key="8">
    <source>
        <dbReference type="EMBL" id="QDZ24537.1"/>
    </source>
</evidence>
<gene>
    <name evidence="8" type="ORF">A3770_13p70550</name>
</gene>
<dbReference type="EMBL" id="CP031046">
    <property type="protein sequence ID" value="QDZ24537.1"/>
    <property type="molecule type" value="Genomic_DNA"/>
</dbReference>
<feature type="transmembrane region" description="Helical" evidence="7">
    <location>
        <begin position="100"/>
        <end position="120"/>
    </location>
</feature>
<feature type="transmembrane region" description="Helical" evidence="7">
    <location>
        <begin position="132"/>
        <end position="152"/>
    </location>
</feature>
<feature type="transmembrane region" description="Helical" evidence="7">
    <location>
        <begin position="448"/>
        <end position="474"/>
    </location>
</feature>
<feature type="compositionally biased region" description="Polar residues" evidence="6">
    <location>
        <begin position="1"/>
        <end position="11"/>
    </location>
</feature>
<dbReference type="Gene3D" id="1.10.4160.10">
    <property type="entry name" value="Hydantoin permease"/>
    <property type="match status" value="1"/>
</dbReference>
<dbReference type="InterPro" id="IPR045225">
    <property type="entry name" value="Uracil/uridine/allantoin_perm"/>
</dbReference>
<dbReference type="AlphaFoldDB" id="A0A5B8MVU4"/>
<dbReference type="CDD" id="cd11485">
    <property type="entry name" value="SLC-NCS1sbd_YbbW-like"/>
    <property type="match status" value="1"/>
</dbReference>
<keyword evidence="3 7" id="KW-0812">Transmembrane</keyword>
<reference evidence="8 9" key="1">
    <citation type="submission" date="2018-07" db="EMBL/GenBank/DDBJ databases">
        <title>The complete nuclear genome of the prasinophyte Chloropicon primus (CCMP1205).</title>
        <authorList>
            <person name="Pombert J.-F."/>
            <person name="Otis C."/>
            <person name="Turmel M."/>
            <person name="Lemieux C."/>
        </authorList>
    </citation>
    <scope>NUCLEOTIDE SEQUENCE [LARGE SCALE GENOMIC DNA]</scope>
    <source>
        <strain evidence="8 9">CCMP1205</strain>
    </source>
</reference>
<feature type="transmembrane region" description="Helical" evidence="7">
    <location>
        <begin position="343"/>
        <end position="369"/>
    </location>
</feature>
<dbReference type="PANTHER" id="PTHR30618:SF0">
    <property type="entry name" value="PURINE-URACIL PERMEASE NCS1"/>
    <property type="match status" value="1"/>
</dbReference>
<evidence type="ECO:0000256" key="4">
    <source>
        <dbReference type="ARBA" id="ARBA00022989"/>
    </source>
</evidence>
<dbReference type="Pfam" id="PF02133">
    <property type="entry name" value="Transp_cyt_pur"/>
    <property type="match status" value="1"/>
</dbReference>
<feature type="transmembrane region" description="Helical" evidence="7">
    <location>
        <begin position="532"/>
        <end position="552"/>
    </location>
</feature>
<dbReference type="GO" id="GO:0005886">
    <property type="term" value="C:plasma membrane"/>
    <property type="evidence" value="ECO:0007669"/>
    <property type="project" value="TreeGrafter"/>
</dbReference>
<evidence type="ECO:0000313" key="9">
    <source>
        <dbReference type="Proteomes" id="UP000316726"/>
    </source>
</evidence>
<dbReference type="OrthoDB" id="2018619at2759"/>
<protein>
    <submittedName>
        <fullName evidence="8">Purine-cytosine permease</fullName>
    </submittedName>
</protein>
<evidence type="ECO:0000256" key="5">
    <source>
        <dbReference type="ARBA" id="ARBA00023136"/>
    </source>
</evidence>
<feature type="transmembrane region" description="Helical" evidence="7">
    <location>
        <begin position="425"/>
        <end position="442"/>
    </location>
</feature>
<organism evidence="8 9">
    <name type="scientific">Chloropicon primus</name>
    <dbReference type="NCBI Taxonomy" id="1764295"/>
    <lineage>
        <taxon>Eukaryota</taxon>
        <taxon>Viridiplantae</taxon>
        <taxon>Chlorophyta</taxon>
        <taxon>Chloropicophyceae</taxon>
        <taxon>Chloropicales</taxon>
        <taxon>Chloropicaceae</taxon>
        <taxon>Chloropicon</taxon>
    </lineage>
</organism>
<feature type="transmembrane region" description="Helical" evidence="7">
    <location>
        <begin position="172"/>
        <end position="194"/>
    </location>
</feature>
<feature type="transmembrane region" description="Helical" evidence="7">
    <location>
        <begin position="303"/>
        <end position="322"/>
    </location>
</feature>
<name>A0A5B8MVU4_9CHLO</name>
<evidence type="ECO:0000256" key="1">
    <source>
        <dbReference type="ARBA" id="ARBA00004141"/>
    </source>
</evidence>
<dbReference type="FunFam" id="1.10.4160.10:FF:000001">
    <property type="entry name" value="Uracil permease, putative"/>
    <property type="match status" value="1"/>
</dbReference>
<feature type="transmembrane region" description="Helical" evidence="7">
    <location>
        <begin position="214"/>
        <end position="245"/>
    </location>
</feature>
<evidence type="ECO:0000256" key="3">
    <source>
        <dbReference type="ARBA" id="ARBA00022692"/>
    </source>
</evidence>
<dbReference type="STRING" id="1764295.A0A5B8MVU4"/>
<evidence type="ECO:0000256" key="6">
    <source>
        <dbReference type="SAM" id="MobiDB-lite"/>
    </source>
</evidence>
<sequence>MMNLSAANLTSRTRDGSGRAKGASSCGHRANARLTLRGKRQINRVEGGRRLVKSSSSSSSSSSASEFWLTEPLAARQPVNPDPSLINEDFKPTEESKRTFAASDVAALWIGLVISVPAYYLAGSLVELGMSWWQGILTVFVSNAIVLVPMILNAHSGTKYGVPFPVLTRAAFGVRGATIVGVLRGLVACVWFGIQTWVGGTSLLTLYEALVGPFSAAPIAFLGGITMPQFSFFMIFWLIQVLVLIKGIESIRIVEKYSAPILIGLSTALLIWAFWRANGIGPMLSATSQFGPGGAKEGQFMKVFLPSVTANVGFWSTLSLNIPDFTRYAKSQKAQLTGQAIGLPVFMALFSFLGVAVTSATTVIFGQVISDPVEVVSRIQGLTPTVLSLIGLMLATISTNIAANVVAPANALVNLAPRKVSFTKGAFITALLGIVTQPWRLLSSTEGYIFTWLIGYSALLGPIAGIIIADYFLVRDRTLDIDALYSTSGSYWYSNGYHFKAFLAMAIGVLPSLPGFINMAIPSVAVPKFFQTLYSCAWFVGFGVSIFAYLALTRE</sequence>
<keyword evidence="9" id="KW-1185">Reference proteome</keyword>
<keyword evidence="4 7" id="KW-1133">Transmembrane helix</keyword>
<keyword evidence="5 7" id="KW-0472">Membrane</keyword>
<feature type="transmembrane region" description="Helical" evidence="7">
    <location>
        <begin position="389"/>
        <end position="413"/>
    </location>
</feature>
<comment type="subcellular location">
    <subcellularLocation>
        <location evidence="1">Membrane</location>
        <topology evidence="1">Multi-pass membrane protein</topology>
    </subcellularLocation>
</comment>
<evidence type="ECO:0000256" key="2">
    <source>
        <dbReference type="ARBA" id="ARBA00008974"/>
    </source>
</evidence>
<dbReference type="GO" id="GO:0015205">
    <property type="term" value="F:nucleobase transmembrane transporter activity"/>
    <property type="evidence" value="ECO:0007669"/>
    <property type="project" value="TreeGrafter"/>
</dbReference>
<feature type="region of interest" description="Disordered" evidence="6">
    <location>
        <begin position="1"/>
        <end position="30"/>
    </location>
</feature>
<feature type="transmembrane region" description="Helical" evidence="7">
    <location>
        <begin position="501"/>
        <end position="526"/>
    </location>
</feature>
<dbReference type="InterPro" id="IPR001248">
    <property type="entry name" value="Pur-cyt_permease"/>
</dbReference>
<comment type="similarity">
    <text evidence="2">Belongs to the purine-cytosine permease (2.A.39) family.</text>
</comment>